<accession>A0AAV2E129</accession>
<protein>
    <submittedName>
        <fullName evidence="1">Uncharacterized protein</fullName>
    </submittedName>
</protein>
<sequence length="134" mass="15213">MVNIYAREEGICPFPLTSMRISLFLRGTLSMYLQHGLVRHFNLSGYCSKILKRFLLRCQRTSPTSIARWQSMHLGLHLVVAPSKRIDAIFLGKDVKQWKKKSLDFSKQIHPGSSLSNMACSHSGEGKWLVANAH</sequence>
<evidence type="ECO:0000313" key="2">
    <source>
        <dbReference type="Proteomes" id="UP001497516"/>
    </source>
</evidence>
<name>A0AAV2E129_9ROSI</name>
<organism evidence="1 2">
    <name type="scientific">Linum trigynum</name>
    <dbReference type="NCBI Taxonomy" id="586398"/>
    <lineage>
        <taxon>Eukaryota</taxon>
        <taxon>Viridiplantae</taxon>
        <taxon>Streptophyta</taxon>
        <taxon>Embryophyta</taxon>
        <taxon>Tracheophyta</taxon>
        <taxon>Spermatophyta</taxon>
        <taxon>Magnoliopsida</taxon>
        <taxon>eudicotyledons</taxon>
        <taxon>Gunneridae</taxon>
        <taxon>Pentapetalae</taxon>
        <taxon>rosids</taxon>
        <taxon>fabids</taxon>
        <taxon>Malpighiales</taxon>
        <taxon>Linaceae</taxon>
        <taxon>Linum</taxon>
    </lineage>
</organism>
<evidence type="ECO:0000313" key="1">
    <source>
        <dbReference type="EMBL" id="CAL1379527.1"/>
    </source>
</evidence>
<keyword evidence="2" id="KW-1185">Reference proteome</keyword>
<dbReference type="AlphaFoldDB" id="A0AAV2E129"/>
<gene>
    <name evidence="1" type="ORF">LTRI10_LOCUS21043</name>
</gene>
<dbReference type="EMBL" id="OZ034816">
    <property type="protein sequence ID" value="CAL1379527.1"/>
    <property type="molecule type" value="Genomic_DNA"/>
</dbReference>
<proteinExistence type="predicted"/>
<reference evidence="1 2" key="1">
    <citation type="submission" date="2024-04" db="EMBL/GenBank/DDBJ databases">
        <authorList>
            <person name="Fracassetti M."/>
        </authorList>
    </citation>
    <scope>NUCLEOTIDE SEQUENCE [LARGE SCALE GENOMIC DNA]</scope>
</reference>
<dbReference type="Proteomes" id="UP001497516">
    <property type="component" value="Chromosome 3"/>
</dbReference>